<comment type="caution">
    <text evidence="1">The sequence shown here is derived from an EMBL/GenBank/DDBJ whole genome shotgun (WGS) entry which is preliminary data.</text>
</comment>
<proteinExistence type="predicted"/>
<accession>A0A0F9F0I6</accession>
<organism evidence="1">
    <name type="scientific">marine sediment metagenome</name>
    <dbReference type="NCBI Taxonomy" id="412755"/>
    <lineage>
        <taxon>unclassified sequences</taxon>
        <taxon>metagenomes</taxon>
        <taxon>ecological metagenomes</taxon>
    </lineage>
</organism>
<gene>
    <name evidence="1" type="ORF">LCGC14_2010210</name>
</gene>
<dbReference type="AlphaFoldDB" id="A0A0F9F0I6"/>
<dbReference type="EMBL" id="LAZR01023031">
    <property type="protein sequence ID" value="KKL79898.1"/>
    <property type="molecule type" value="Genomic_DNA"/>
</dbReference>
<reference evidence="1" key="1">
    <citation type="journal article" date="2015" name="Nature">
        <title>Complex archaea that bridge the gap between prokaryotes and eukaryotes.</title>
        <authorList>
            <person name="Spang A."/>
            <person name="Saw J.H."/>
            <person name="Jorgensen S.L."/>
            <person name="Zaremba-Niedzwiedzka K."/>
            <person name="Martijn J."/>
            <person name="Lind A.E."/>
            <person name="van Eijk R."/>
            <person name="Schleper C."/>
            <person name="Guy L."/>
            <person name="Ettema T.J."/>
        </authorList>
    </citation>
    <scope>NUCLEOTIDE SEQUENCE</scope>
</reference>
<name>A0A0F9F0I6_9ZZZZ</name>
<evidence type="ECO:0000313" key="1">
    <source>
        <dbReference type="EMBL" id="KKL79898.1"/>
    </source>
</evidence>
<sequence length="143" mass="16392">MLKTCMQCKQIKPLPSFAESKLQPDGYCGWCRDCQKQHGFADFDNTGSPIKKKLKRKKGGVVFCRNMKEDCNTANGNKGCIRCGFLFEASLKYFGLNMARKDHLSAMCKMCIGIVRRKKARKNKTYVQNHWKAYNEIGKLLPK</sequence>
<protein>
    <submittedName>
        <fullName evidence="1">Uncharacterized protein</fullName>
    </submittedName>
</protein>